<reference evidence="2 3" key="1">
    <citation type="submission" date="2021-06" db="EMBL/GenBank/DDBJ databases">
        <title>Caerostris extrusa draft genome.</title>
        <authorList>
            <person name="Kono N."/>
            <person name="Arakawa K."/>
        </authorList>
    </citation>
    <scope>NUCLEOTIDE SEQUENCE [LARGE SCALE GENOMIC DNA]</scope>
</reference>
<dbReference type="Proteomes" id="UP001054945">
    <property type="component" value="Unassembled WGS sequence"/>
</dbReference>
<evidence type="ECO:0000256" key="1">
    <source>
        <dbReference type="SAM" id="MobiDB-lite"/>
    </source>
</evidence>
<sequence>MPSPITKKGSRQWNQFHGSGRQRKRGESHLVLFLQRAHQSVKLSRPRFWCHQRILLTADAEQAQCLLQA</sequence>
<evidence type="ECO:0000313" key="3">
    <source>
        <dbReference type="Proteomes" id="UP001054945"/>
    </source>
</evidence>
<dbReference type="EMBL" id="BPLR01020775">
    <property type="protein sequence ID" value="GIX82363.1"/>
    <property type="molecule type" value="Genomic_DNA"/>
</dbReference>
<comment type="caution">
    <text evidence="2">The sequence shown here is derived from an EMBL/GenBank/DDBJ whole genome shotgun (WGS) entry which is preliminary data.</text>
</comment>
<proteinExistence type="predicted"/>
<protein>
    <submittedName>
        <fullName evidence="2">Uncharacterized protein</fullName>
    </submittedName>
</protein>
<feature type="region of interest" description="Disordered" evidence="1">
    <location>
        <begin position="1"/>
        <end position="24"/>
    </location>
</feature>
<accession>A0AAV4NCI5</accession>
<evidence type="ECO:0000313" key="2">
    <source>
        <dbReference type="EMBL" id="GIX82363.1"/>
    </source>
</evidence>
<keyword evidence="3" id="KW-1185">Reference proteome</keyword>
<dbReference type="AlphaFoldDB" id="A0AAV4NCI5"/>
<name>A0AAV4NCI5_CAEEX</name>
<organism evidence="2 3">
    <name type="scientific">Caerostris extrusa</name>
    <name type="common">Bark spider</name>
    <name type="synonym">Caerostris bankana</name>
    <dbReference type="NCBI Taxonomy" id="172846"/>
    <lineage>
        <taxon>Eukaryota</taxon>
        <taxon>Metazoa</taxon>
        <taxon>Ecdysozoa</taxon>
        <taxon>Arthropoda</taxon>
        <taxon>Chelicerata</taxon>
        <taxon>Arachnida</taxon>
        <taxon>Araneae</taxon>
        <taxon>Araneomorphae</taxon>
        <taxon>Entelegynae</taxon>
        <taxon>Araneoidea</taxon>
        <taxon>Araneidae</taxon>
        <taxon>Caerostris</taxon>
    </lineage>
</organism>
<gene>
    <name evidence="2" type="ORF">CEXT_137061</name>
</gene>